<protein>
    <recommendedName>
        <fullName evidence="2">ASPIC/UnbV domain-containing protein</fullName>
    </recommendedName>
</protein>
<reference evidence="3 4" key="1">
    <citation type="submission" date="2016-01" db="EMBL/GenBank/DDBJ databases">
        <title>The draft genome sequence of Aquimarina sp. RZW4-3-2.</title>
        <authorList>
            <person name="Wang Y."/>
        </authorList>
    </citation>
    <scope>NUCLEOTIDE SEQUENCE [LARGE SCALE GENOMIC DNA]</scope>
    <source>
        <strain evidence="3 4">RZW4-3-2</strain>
    </source>
</reference>
<dbReference type="InterPro" id="IPR013517">
    <property type="entry name" value="FG-GAP"/>
</dbReference>
<comment type="caution">
    <text evidence="3">The sequence shown here is derived from an EMBL/GenBank/DDBJ whole genome shotgun (WGS) entry which is preliminary data.</text>
</comment>
<dbReference type="Pfam" id="PF13517">
    <property type="entry name" value="FG-GAP_3"/>
    <property type="match status" value="5"/>
</dbReference>
<dbReference type="SUPFAM" id="SSF69318">
    <property type="entry name" value="Integrin alpha N-terminal domain"/>
    <property type="match status" value="3"/>
</dbReference>
<evidence type="ECO:0000259" key="2">
    <source>
        <dbReference type="Pfam" id="PF07593"/>
    </source>
</evidence>
<evidence type="ECO:0000256" key="1">
    <source>
        <dbReference type="ARBA" id="ARBA00022729"/>
    </source>
</evidence>
<name>A0A163D7G7_9FLAO</name>
<proteinExistence type="predicted"/>
<dbReference type="Proteomes" id="UP000076715">
    <property type="component" value="Unassembled WGS sequence"/>
</dbReference>
<keyword evidence="1" id="KW-0732">Signal</keyword>
<dbReference type="EMBL" id="LQRT01000001">
    <property type="protein sequence ID" value="KZS43053.1"/>
    <property type="molecule type" value="Genomic_DNA"/>
</dbReference>
<evidence type="ECO:0000313" key="3">
    <source>
        <dbReference type="EMBL" id="KZS43053.1"/>
    </source>
</evidence>
<dbReference type="InterPro" id="IPR027039">
    <property type="entry name" value="Crtac1"/>
</dbReference>
<keyword evidence="4" id="KW-1185">Reference proteome</keyword>
<dbReference type="Pfam" id="PF07593">
    <property type="entry name" value="UnbV_ASPIC"/>
    <property type="match status" value="1"/>
</dbReference>
<feature type="domain" description="ASPIC/UnbV" evidence="2">
    <location>
        <begin position="524"/>
        <end position="590"/>
    </location>
</feature>
<evidence type="ECO:0000313" key="4">
    <source>
        <dbReference type="Proteomes" id="UP000076715"/>
    </source>
</evidence>
<gene>
    <name evidence="3" type="ORF">AWE51_16935</name>
</gene>
<dbReference type="PANTHER" id="PTHR16026">
    <property type="entry name" value="CARTILAGE ACIDIC PROTEIN 1"/>
    <property type="match status" value="1"/>
</dbReference>
<dbReference type="STRING" id="1642818.AWE51_16935"/>
<dbReference type="InterPro" id="IPR028994">
    <property type="entry name" value="Integrin_alpha_N"/>
</dbReference>
<accession>A0A163D7G7</accession>
<dbReference type="AlphaFoldDB" id="A0A163D7G7"/>
<dbReference type="Gene3D" id="2.130.10.130">
    <property type="entry name" value="Integrin alpha, N-terminal"/>
    <property type="match status" value="3"/>
</dbReference>
<dbReference type="PANTHER" id="PTHR16026:SF0">
    <property type="entry name" value="CARTILAGE ACIDIC PROTEIN 1"/>
    <property type="match status" value="1"/>
</dbReference>
<sequence length="1098" mass="123815">MSISLLTFFLFISCEVEKESHLFNVLSSNRTGISFSNTLINTPELNILTYLYYYNGAGVAVADFNNDGLEDLYFVANQNENQLYINQGGFKFKKVQSEILKDNQSWSTGVTVVDINQDGLQDLYVCKVANYKNIRGKNKLFVNQGVDEMGIPIFKEEASLYNLDVSSFATQASFFDYDLDGDLDMYLLNHSVHPNRTYGRGSKRKQIDPFSGDRLYENNNGVFQDISKEAGIFQGAIGYGLGIATSDVNGDMYPDIYVCNDFFENDYLYINQKDGTFKEVISSDQKKIQHTSHFSMGVDMADFNNDGLVDILSLDMLPEDLSTYKSSGTEYGFSTYNQYLKNGYRAQFMQNALQLNRGNGDFSEIAFYSGIAATEWSWTPLLADFDNDGYKDVFISNGIKGATNDMDFISFIANENIQKRISKGMTKEDLALIKEIPNKKTVNYFYKNNKDLTFDNVSDSWSETIPSYSNGAVYVDLDNDGDLDIVTNNIDEKAFVYENQSDQFTQENNYIKIKLKGTKSNPNAIGAKIFVYTNDAMQMSEVFTTRGYLSSVSLIPHFGLGNSTILDSVQVYWPDKKITTLKNIEANKLVTIDRQGAKTIKSKVNSAVFFKNDTINIKFKHQDFETKDFDVEPLIPYTNSNEGPHLSVVDVNNDGLDDVFIPGGRFKAATLSIQQENGNFKKSEQSDFDLDKRFEDVDQCFLDIDNDGDLDVISIYGGNEKLENYQSAPSLYINEKGVFKKKIGTFADKINASTIVSSDIDGDKNIDVFIGSASVPNKYEVVPKNYLFKNDGKGNFKDVTSDLAPQLSSIGHVYDAQFIDMNGDHYEDLVLAGHYMPITILFNDGKGHFKQEEILSLKNTNGWWNTIKVHDMDNDGDLDIVAGNWGLNSRLKATVKEPIKLYLADFDDNGKIDPIATYYYKGKETSIATKDELVKQIPQLNKKYLSYGAFADADFKDYFSSSKINKAKKKEVYTLGTTYFENIGNLNFTTHILPWETQISSVHDIFINDINDDQYPDIIFAGNTYEISTQLSRLDASYGVVLLNDKAGGFQSHKEANLSVKGAVRSVKSIKIKNEEFLMFTLNNDSLQVVKKMKYTDE</sequence>
<dbReference type="InterPro" id="IPR011519">
    <property type="entry name" value="UnbV_ASPIC"/>
</dbReference>
<organism evidence="3 4">
    <name type="scientific">Aquimarina aggregata</name>
    <dbReference type="NCBI Taxonomy" id="1642818"/>
    <lineage>
        <taxon>Bacteria</taxon>
        <taxon>Pseudomonadati</taxon>
        <taxon>Bacteroidota</taxon>
        <taxon>Flavobacteriia</taxon>
        <taxon>Flavobacteriales</taxon>
        <taxon>Flavobacteriaceae</taxon>
        <taxon>Aquimarina</taxon>
    </lineage>
</organism>